<sequence length="273" mass="29408">MDVSQCDCPAKFPPDAKSLTCLTNPQTCYQACGNPPIRLQSRAQLTTCGSGCVAANSDCNGCYIWFHSLCGCIRDLQSPNPKANCIPDKKITPGKASPPVWMVTSGGDLITTTQLLPGILQLYTASDADGGFQLGQKTLRNGHPSQEYTRSNGTLAINSALTRSEEQIHIHLCQNPASATRDLLSGLNRSDYKVLKWVQFPPGFKSGSAMYCRVSPNPGTEVDVAPDILRVLQTTLACDVFNVGGGVVTDRHDYSWSCVTSGSRSAEEIFCHT</sequence>
<dbReference type="InterPro" id="IPR036265">
    <property type="entry name" value="HIT-like_sf"/>
</dbReference>
<dbReference type="SUPFAM" id="SSF54197">
    <property type="entry name" value="HIT-like"/>
    <property type="match status" value="1"/>
</dbReference>
<name>A0A9W9XLG9_9EURO</name>
<reference evidence="1" key="2">
    <citation type="journal article" date="2023" name="IMA Fungus">
        <title>Comparative genomic study of the Penicillium genus elucidates a diverse pangenome and 15 lateral gene transfer events.</title>
        <authorList>
            <person name="Petersen C."/>
            <person name="Sorensen T."/>
            <person name="Nielsen M.R."/>
            <person name="Sondergaard T.E."/>
            <person name="Sorensen J.L."/>
            <person name="Fitzpatrick D.A."/>
            <person name="Frisvad J.C."/>
            <person name="Nielsen K.L."/>
        </authorList>
    </citation>
    <scope>NUCLEOTIDE SEQUENCE</scope>
    <source>
        <strain evidence="1">IBT 29495</strain>
    </source>
</reference>
<dbReference type="Proteomes" id="UP001149954">
    <property type="component" value="Unassembled WGS sequence"/>
</dbReference>
<comment type="caution">
    <text evidence="1">The sequence shown here is derived from an EMBL/GenBank/DDBJ whole genome shotgun (WGS) entry which is preliminary data.</text>
</comment>
<dbReference type="Gene3D" id="3.30.428.30">
    <property type="entry name" value="HIT family - CDH-like"/>
    <property type="match status" value="1"/>
</dbReference>
<keyword evidence="2" id="KW-1185">Reference proteome</keyword>
<dbReference type="OrthoDB" id="4932058at2759"/>
<gene>
    <name evidence="1" type="ORF">N7463_010551</name>
</gene>
<proteinExistence type="predicted"/>
<evidence type="ECO:0000313" key="2">
    <source>
        <dbReference type="Proteomes" id="UP001149954"/>
    </source>
</evidence>
<accession>A0A9W9XLG9</accession>
<organism evidence="1 2">
    <name type="scientific">Penicillium fimorum</name>
    <dbReference type="NCBI Taxonomy" id="1882269"/>
    <lineage>
        <taxon>Eukaryota</taxon>
        <taxon>Fungi</taxon>
        <taxon>Dikarya</taxon>
        <taxon>Ascomycota</taxon>
        <taxon>Pezizomycotina</taxon>
        <taxon>Eurotiomycetes</taxon>
        <taxon>Eurotiomycetidae</taxon>
        <taxon>Eurotiales</taxon>
        <taxon>Aspergillaceae</taxon>
        <taxon>Penicillium</taxon>
    </lineage>
</organism>
<protein>
    <submittedName>
        <fullName evidence="1">Uncharacterized protein</fullName>
    </submittedName>
</protein>
<dbReference type="AlphaFoldDB" id="A0A9W9XLG9"/>
<dbReference type="EMBL" id="JAPWDS010000006">
    <property type="protein sequence ID" value="KAJ5494464.1"/>
    <property type="molecule type" value="Genomic_DNA"/>
</dbReference>
<evidence type="ECO:0000313" key="1">
    <source>
        <dbReference type="EMBL" id="KAJ5494464.1"/>
    </source>
</evidence>
<reference evidence="1" key="1">
    <citation type="submission" date="2022-12" db="EMBL/GenBank/DDBJ databases">
        <authorList>
            <person name="Petersen C."/>
        </authorList>
    </citation>
    <scope>NUCLEOTIDE SEQUENCE</scope>
    <source>
        <strain evidence="1">IBT 29495</strain>
    </source>
</reference>